<comment type="caution">
    <text evidence="1">The sequence shown here is derived from an EMBL/GenBank/DDBJ whole genome shotgun (WGS) entry which is preliminary data.</text>
</comment>
<proteinExistence type="predicted"/>
<evidence type="ECO:0000313" key="1">
    <source>
        <dbReference type="EMBL" id="PPQ94292.1"/>
    </source>
</evidence>
<evidence type="ECO:0000313" key="2">
    <source>
        <dbReference type="Proteomes" id="UP000283269"/>
    </source>
</evidence>
<protein>
    <recommendedName>
        <fullName evidence="3">F-box domain-containing protein</fullName>
    </recommendedName>
</protein>
<dbReference type="AlphaFoldDB" id="A0A409XTY0"/>
<gene>
    <name evidence="1" type="ORF">CVT25_004950</name>
</gene>
<accession>A0A409XTY0</accession>
<reference evidence="1 2" key="1">
    <citation type="journal article" date="2018" name="Evol. Lett.">
        <title>Horizontal gene cluster transfer increased hallucinogenic mushroom diversity.</title>
        <authorList>
            <person name="Reynolds H.T."/>
            <person name="Vijayakumar V."/>
            <person name="Gluck-Thaler E."/>
            <person name="Korotkin H.B."/>
            <person name="Matheny P.B."/>
            <person name="Slot J.C."/>
        </authorList>
    </citation>
    <scope>NUCLEOTIDE SEQUENCE [LARGE SCALE GENOMIC DNA]</scope>
    <source>
        <strain evidence="1 2">2631</strain>
    </source>
</reference>
<dbReference type="InParanoid" id="A0A409XTY0"/>
<evidence type="ECO:0008006" key="3">
    <source>
        <dbReference type="Google" id="ProtNLM"/>
    </source>
</evidence>
<dbReference type="SUPFAM" id="SSF81383">
    <property type="entry name" value="F-box domain"/>
    <property type="match status" value="1"/>
</dbReference>
<dbReference type="EMBL" id="NHYD01000400">
    <property type="protein sequence ID" value="PPQ94292.1"/>
    <property type="molecule type" value="Genomic_DNA"/>
</dbReference>
<dbReference type="InterPro" id="IPR036047">
    <property type="entry name" value="F-box-like_dom_sf"/>
</dbReference>
<dbReference type="OrthoDB" id="3060810at2759"/>
<organism evidence="1 2">
    <name type="scientific">Psilocybe cyanescens</name>
    <dbReference type="NCBI Taxonomy" id="93625"/>
    <lineage>
        <taxon>Eukaryota</taxon>
        <taxon>Fungi</taxon>
        <taxon>Dikarya</taxon>
        <taxon>Basidiomycota</taxon>
        <taxon>Agaricomycotina</taxon>
        <taxon>Agaricomycetes</taxon>
        <taxon>Agaricomycetidae</taxon>
        <taxon>Agaricales</taxon>
        <taxon>Agaricineae</taxon>
        <taxon>Strophariaceae</taxon>
        <taxon>Psilocybe</taxon>
    </lineage>
</organism>
<sequence>MNANMFEKEANSALWYTQNASQVCHSWRELTLTSPSLWARLMDFDYFRWQGTDSWAKEVLRRAGSASMWIRTTDVQLYPKHTRNFFFQVLRNSWDQIQILKVTMAAEKTTPQQWDALYRNAPRLIELDLSLSGFDKIQASQNRPLFNNHAPSLLRFKAEYYKFSSQAPWLANLCSITIEAKFTLHELLDAVKVMTQLEFLRIDRILNRYAATDVSQNLPTAQLSKLNHIRILLSDLRAGAIFIRRLEVPSNCSLFFGCTHISKDDMAKNILKDSFQGLAQFVERYLEFYGTTKISVACDPKTVSFKDEPYSEAQNYIEVSLSSTTGWPTEPFLHYVHDIFFETFSFSCLKKVTVLGTKCLYPPSDLLATFISYLRAVLPSLQTFDTDERTIRYILDVQEESLGLIMPELHTVMLDLMLPSYFQDSSPIFDFLNSRRNAGKPVKVLDLTKCNSDVGERMSFLEELTGLRIMWTKWGVEDVLEYVCGAGHPEKPPY</sequence>
<keyword evidence="2" id="KW-1185">Reference proteome</keyword>
<name>A0A409XTY0_PSICY</name>
<dbReference type="Proteomes" id="UP000283269">
    <property type="component" value="Unassembled WGS sequence"/>
</dbReference>